<accession>A0ABR2NSG1</accession>
<evidence type="ECO:0000313" key="6">
    <source>
        <dbReference type="EMBL" id="KAK8979106.1"/>
    </source>
</evidence>
<evidence type="ECO:0000256" key="3">
    <source>
        <dbReference type="ARBA" id="ARBA00022771"/>
    </source>
</evidence>
<dbReference type="Proteomes" id="UP001396334">
    <property type="component" value="Unassembled WGS sequence"/>
</dbReference>
<comment type="caution">
    <text evidence="6">The sequence shown here is derived from an EMBL/GenBank/DDBJ whole genome shotgun (WGS) entry which is preliminary data.</text>
</comment>
<keyword evidence="2" id="KW-0479">Metal-binding</keyword>
<feature type="domain" description="FLZ-type" evidence="5">
    <location>
        <begin position="1"/>
        <end position="68"/>
    </location>
</feature>
<organism evidence="6 7">
    <name type="scientific">Hibiscus sabdariffa</name>
    <name type="common">roselle</name>
    <dbReference type="NCBI Taxonomy" id="183260"/>
    <lineage>
        <taxon>Eukaryota</taxon>
        <taxon>Viridiplantae</taxon>
        <taxon>Streptophyta</taxon>
        <taxon>Embryophyta</taxon>
        <taxon>Tracheophyta</taxon>
        <taxon>Spermatophyta</taxon>
        <taxon>Magnoliopsida</taxon>
        <taxon>eudicotyledons</taxon>
        <taxon>Gunneridae</taxon>
        <taxon>Pentapetalae</taxon>
        <taxon>rosids</taxon>
        <taxon>malvids</taxon>
        <taxon>Malvales</taxon>
        <taxon>Malvaceae</taxon>
        <taxon>Malvoideae</taxon>
        <taxon>Hibiscus</taxon>
    </lineage>
</organism>
<proteinExistence type="inferred from homology"/>
<keyword evidence="7" id="KW-1185">Reference proteome</keyword>
<sequence length="84" mass="9457">MEYSGSSRRPCFIKEDDGLASLPDMEPGISGTHYHGFIQTKIGVFLGDTPLCSEECRQEQIEIDKAMEKNRNISSSMKALRNME</sequence>
<dbReference type="PROSITE" id="PS51795">
    <property type="entry name" value="ZF_FLZ"/>
    <property type="match status" value="1"/>
</dbReference>
<evidence type="ECO:0000256" key="2">
    <source>
        <dbReference type="ARBA" id="ARBA00022723"/>
    </source>
</evidence>
<feature type="zinc finger region" description="FLZ-type" evidence="4">
    <location>
        <begin position="1"/>
        <end position="68"/>
    </location>
</feature>
<dbReference type="EMBL" id="JBBPBN010000105">
    <property type="protein sequence ID" value="KAK8979106.1"/>
    <property type="molecule type" value="Genomic_DNA"/>
</dbReference>
<reference evidence="6 7" key="1">
    <citation type="journal article" date="2024" name="G3 (Bethesda)">
        <title>Genome assembly of Hibiscus sabdariffa L. provides insights into metabolisms of medicinal natural products.</title>
        <authorList>
            <person name="Kim T."/>
        </authorList>
    </citation>
    <scope>NUCLEOTIDE SEQUENCE [LARGE SCALE GENOMIC DNA]</scope>
    <source>
        <strain evidence="6">TK-2024</strain>
        <tissue evidence="6">Old leaves</tissue>
    </source>
</reference>
<evidence type="ECO:0000256" key="4">
    <source>
        <dbReference type="PROSITE-ProRule" id="PRU01131"/>
    </source>
</evidence>
<evidence type="ECO:0000256" key="1">
    <source>
        <dbReference type="ARBA" id="ARBA00009374"/>
    </source>
</evidence>
<keyword evidence="3" id="KW-0863">Zinc-finger</keyword>
<protein>
    <recommendedName>
        <fullName evidence="5">FLZ-type domain-containing protein</fullName>
    </recommendedName>
</protein>
<name>A0ABR2NSG1_9ROSI</name>
<comment type="similarity">
    <text evidence="1">Belongs to the FLZ family.</text>
</comment>
<dbReference type="Pfam" id="PF04570">
    <property type="entry name" value="zf-FLZ"/>
    <property type="match status" value="1"/>
</dbReference>
<evidence type="ECO:0000259" key="5">
    <source>
        <dbReference type="PROSITE" id="PS51795"/>
    </source>
</evidence>
<gene>
    <name evidence="6" type="ORF">V6N11_007559</name>
</gene>
<keyword evidence="3" id="KW-0862">Zinc</keyword>
<dbReference type="InterPro" id="IPR007650">
    <property type="entry name" value="Zf-FLZ_dom"/>
</dbReference>
<evidence type="ECO:0000313" key="7">
    <source>
        <dbReference type="Proteomes" id="UP001396334"/>
    </source>
</evidence>